<evidence type="ECO:0000313" key="1">
    <source>
        <dbReference type="Proteomes" id="UP000046395"/>
    </source>
</evidence>
<evidence type="ECO:0000313" key="2">
    <source>
        <dbReference type="WBParaSite" id="TMUE_1000004549.1"/>
    </source>
</evidence>
<sequence length="245" mass="27629">MLFVSATPVFARRGCLPICMIYWAGKWRLRELEPTTNWAADPQAFTLLAALWWASLLRCSLICFQRRCAACGTLYCTVERVEPRVPGPTVVRWSAEHATHLHMAPESSISFTAVRDILATRSAYQYLAIRGIFGSRVPWTFHWWNEVSNAFALQGQGGRRSSLQRRDLGSRRISRMGTGQTALGSVQRTSLGMAAQGRRTSLSGPSQSEEEIATHTASQMVKRQIFQLVNDKKWVSNEFTILNVY</sequence>
<name>A0A5S6QBG7_TRIMR</name>
<keyword evidence="1" id="KW-1185">Reference proteome</keyword>
<organism evidence="1 2">
    <name type="scientific">Trichuris muris</name>
    <name type="common">Mouse whipworm</name>
    <dbReference type="NCBI Taxonomy" id="70415"/>
    <lineage>
        <taxon>Eukaryota</taxon>
        <taxon>Metazoa</taxon>
        <taxon>Ecdysozoa</taxon>
        <taxon>Nematoda</taxon>
        <taxon>Enoplea</taxon>
        <taxon>Dorylaimia</taxon>
        <taxon>Trichinellida</taxon>
        <taxon>Trichuridae</taxon>
        <taxon>Trichuris</taxon>
    </lineage>
</organism>
<proteinExistence type="predicted"/>
<dbReference type="WBParaSite" id="TMUE_1000004549.1">
    <property type="protein sequence ID" value="TMUE_1000004549.1"/>
    <property type="gene ID" value="WBGene00293432"/>
</dbReference>
<reference evidence="2" key="1">
    <citation type="submission" date="2019-12" db="UniProtKB">
        <authorList>
            <consortium name="WormBaseParasite"/>
        </authorList>
    </citation>
    <scope>IDENTIFICATION</scope>
</reference>
<dbReference type="Proteomes" id="UP000046395">
    <property type="component" value="Unassembled WGS sequence"/>
</dbReference>
<dbReference type="AlphaFoldDB" id="A0A5S6QBG7"/>
<protein>
    <submittedName>
        <fullName evidence="2">Uncharacterized protein</fullName>
    </submittedName>
</protein>
<accession>A0A5S6QBG7</accession>